<feature type="non-terminal residue" evidence="2">
    <location>
        <position position="461"/>
    </location>
</feature>
<feature type="compositionally biased region" description="Acidic residues" evidence="1">
    <location>
        <begin position="66"/>
        <end position="75"/>
    </location>
</feature>
<evidence type="ECO:0000256" key="1">
    <source>
        <dbReference type="SAM" id="MobiDB-lite"/>
    </source>
</evidence>
<dbReference type="EMBL" id="GECZ01006273">
    <property type="protein sequence ID" value="JAS63496.1"/>
    <property type="molecule type" value="Transcribed_RNA"/>
</dbReference>
<evidence type="ECO:0000313" key="2">
    <source>
        <dbReference type="EMBL" id="JAS63496.1"/>
    </source>
</evidence>
<gene>
    <name evidence="2" type="ORF">g.42980</name>
</gene>
<feature type="compositionally biased region" description="Polar residues" evidence="1">
    <location>
        <begin position="94"/>
        <end position="112"/>
    </location>
</feature>
<dbReference type="AlphaFoldDB" id="A0A1B6GM27"/>
<sequence length="461" mass="51671">NKSALNIFPPIDSGTPGATDGEQSKRTPTNKVTKPIPYDEWPDEVHAEPEVRPQEKIENDHSVPIEDNDQVDEERDIPADSSNVTDIPERKSQVIDTDTVKSSPSPENLSQSELDDADEEENNALYCGCNYDQVFEKLKIKLPLHSDQDTTSCASGTDSLFTMASSTNDVGKRRKSNKKVSFYDDRKNQTVYPFEVIEQNTVFDMVPETSTDGKEKGGDFTNRTPFGETINEAPVYLTAVDSIILAKQRLSLCEYEPVDIKDLLEDKPVAVASEPFIPKSEYLVQVANQDTPNIRDILPKPSRPISKKSKLIEHLLKDVDKNTLLALHSNPECCEEYSLKDYGSTSNLPITSSICSLPLDHNDLSSISAVLGKDITQAEIMLLSEEDTTDQMCVWETQYDDQSTEENRTKWLRAFAGTESPSHHLFTTLPDTRRESSLLRRSIVNGCRTREIHQTLPTIAE</sequence>
<proteinExistence type="predicted"/>
<accession>A0A1B6GM27</accession>
<reference evidence="2" key="1">
    <citation type="submission" date="2015-11" db="EMBL/GenBank/DDBJ databases">
        <title>De novo transcriptome assembly of four potential Pierce s Disease insect vectors from Arizona vineyards.</title>
        <authorList>
            <person name="Tassone E.E."/>
        </authorList>
    </citation>
    <scope>NUCLEOTIDE SEQUENCE</scope>
</reference>
<feature type="compositionally biased region" description="Basic and acidic residues" evidence="1">
    <location>
        <begin position="43"/>
        <end position="64"/>
    </location>
</feature>
<protein>
    <submittedName>
        <fullName evidence="2">Uncharacterized protein</fullName>
    </submittedName>
</protein>
<name>A0A1B6GM27_9HEMI</name>
<feature type="region of interest" description="Disordered" evidence="1">
    <location>
        <begin position="1"/>
        <end position="119"/>
    </location>
</feature>
<feature type="non-terminal residue" evidence="2">
    <location>
        <position position="1"/>
    </location>
</feature>
<organism evidence="2">
    <name type="scientific">Cuerna arida</name>
    <dbReference type="NCBI Taxonomy" id="1464854"/>
    <lineage>
        <taxon>Eukaryota</taxon>
        <taxon>Metazoa</taxon>
        <taxon>Ecdysozoa</taxon>
        <taxon>Arthropoda</taxon>
        <taxon>Hexapoda</taxon>
        <taxon>Insecta</taxon>
        <taxon>Pterygota</taxon>
        <taxon>Neoptera</taxon>
        <taxon>Paraneoptera</taxon>
        <taxon>Hemiptera</taxon>
        <taxon>Auchenorrhyncha</taxon>
        <taxon>Membracoidea</taxon>
        <taxon>Cicadellidae</taxon>
        <taxon>Cicadellinae</taxon>
        <taxon>Proconiini</taxon>
        <taxon>Cuerna</taxon>
    </lineage>
</organism>